<reference evidence="1 2" key="1">
    <citation type="submission" date="2024-09" db="EMBL/GenBank/DDBJ databases">
        <authorList>
            <person name="Sun Q."/>
            <person name="Mori K."/>
        </authorList>
    </citation>
    <scope>NUCLEOTIDE SEQUENCE [LARGE SCALE GENOMIC DNA]</scope>
    <source>
        <strain evidence="1 2">JCM 3323</strain>
    </source>
</reference>
<evidence type="ECO:0000313" key="1">
    <source>
        <dbReference type="EMBL" id="MFB9530276.1"/>
    </source>
</evidence>
<proteinExistence type="predicted"/>
<name>A0ABV5Q467_9ACTN</name>
<comment type="caution">
    <text evidence="1">The sequence shown here is derived from an EMBL/GenBank/DDBJ whole genome shotgun (WGS) entry which is preliminary data.</text>
</comment>
<evidence type="ECO:0000313" key="2">
    <source>
        <dbReference type="Proteomes" id="UP001589646"/>
    </source>
</evidence>
<dbReference type="RefSeq" id="WP_346124892.1">
    <property type="nucleotide sequence ID" value="NZ_BAAAXC010000015.1"/>
</dbReference>
<dbReference type="EMBL" id="JBHMCE010000008">
    <property type="protein sequence ID" value="MFB9530276.1"/>
    <property type="molecule type" value="Genomic_DNA"/>
</dbReference>
<evidence type="ECO:0008006" key="3">
    <source>
        <dbReference type="Google" id="ProtNLM"/>
    </source>
</evidence>
<organism evidence="1 2">
    <name type="scientific">Nonomuraea roseola</name>
    <dbReference type="NCBI Taxonomy" id="46179"/>
    <lineage>
        <taxon>Bacteria</taxon>
        <taxon>Bacillati</taxon>
        <taxon>Actinomycetota</taxon>
        <taxon>Actinomycetes</taxon>
        <taxon>Streptosporangiales</taxon>
        <taxon>Streptosporangiaceae</taxon>
        <taxon>Nonomuraea</taxon>
    </lineage>
</organism>
<gene>
    <name evidence="1" type="ORF">ACFFRN_27055</name>
</gene>
<accession>A0ABV5Q467</accession>
<keyword evidence="2" id="KW-1185">Reference proteome</keyword>
<sequence length="145" mass="15476">MHRFPFSDQYTLTGTLGVTSARTGLCLDSRLVTRLLSVAGRPAVARLLHRPRVRRLLLSALSTAHVGGDGFAVTVRCGTVQASFTGRRQSRATGRTAALLICHLPGLPPGAAHIEQLVDPERFLTELATDGFALDFGDDPQGTLA</sequence>
<dbReference type="Proteomes" id="UP001589646">
    <property type="component" value="Unassembled WGS sequence"/>
</dbReference>
<protein>
    <recommendedName>
        <fullName evidence="3">Saccharopine dehydrogenase-like C-terminal domain-containing protein</fullName>
    </recommendedName>
</protein>